<dbReference type="PANTHER" id="PTHR12677">
    <property type="entry name" value="GOLGI APPARATUS MEMBRANE PROTEIN TVP38-RELATED"/>
    <property type="match status" value="1"/>
</dbReference>
<evidence type="ECO:0000256" key="1">
    <source>
        <dbReference type="ARBA" id="ARBA00004651"/>
    </source>
</evidence>
<dbReference type="InterPro" id="IPR015414">
    <property type="entry name" value="TMEM64"/>
</dbReference>
<keyword evidence="5 6" id="KW-0472">Membrane</keyword>
<dbReference type="PANTHER" id="PTHR12677:SF59">
    <property type="entry name" value="GOLGI APPARATUS MEMBRANE PROTEIN TVP38-RELATED"/>
    <property type="match status" value="1"/>
</dbReference>
<evidence type="ECO:0000256" key="3">
    <source>
        <dbReference type="ARBA" id="ARBA00022692"/>
    </source>
</evidence>
<dbReference type="EMBL" id="JAOPGA020000955">
    <property type="protein sequence ID" value="KAL0483407.1"/>
    <property type="molecule type" value="Genomic_DNA"/>
</dbReference>
<keyword evidence="3 6" id="KW-0812">Transmembrane</keyword>
<evidence type="ECO:0000313" key="8">
    <source>
        <dbReference type="EMBL" id="KAL0483407.1"/>
    </source>
</evidence>
<feature type="transmembrane region" description="Helical" evidence="6">
    <location>
        <begin position="158"/>
        <end position="178"/>
    </location>
</feature>
<organism evidence="8 9">
    <name type="scientific">Acrasis kona</name>
    <dbReference type="NCBI Taxonomy" id="1008807"/>
    <lineage>
        <taxon>Eukaryota</taxon>
        <taxon>Discoba</taxon>
        <taxon>Heterolobosea</taxon>
        <taxon>Tetramitia</taxon>
        <taxon>Eutetramitia</taxon>
        <taxon>Acrasidae</taxon>
        <taxon>Acrasis</taxon>
    </lineage>
</organism>
<protein>
    <recommendedName>
        <fullName evidence="7">VTT domain-containing protein</fullName>
    </recommendedName>
</protein>
<keyword evidence="4 6" id="KW-1133">Transmembrane helix</keyword>
<evidence type="ECO:0000313" key="9">
    <source>
        <dbReference type="Proteomes" id="UP001431209"/>
    </source>
</evidence>
<gene>
    <name evidence="8" type="ORF">AKO1_014601</name>
</gene>
<feature type="transmembrane region" description="Helical" evidence="6">
    <location>
        <begin position="79"/>
        <end position="99"/>
    </location>
</feature>
<proteinExistence type="predicted"/>
<comment type="caution">
    <text evidence="8">The sequence shown here is derived from an EMBL/GenBank/DDBJ whole genome shotgun (WGS) entry which is preliminary data.</text>
</comment>
<keyword evidence="9" id="KW-1185">Reference proteome</keyword>
<name>A0AAW2Z0S9_9EUKA</name>
<dbReference type="GO" id="GO:0005886">
    <property type="term" value="C:plasma membrane"/>
    <property type="evidence" value="ECO:0007669"/>
    <property type="project" value="UniProtKB-SubCell"/>
</dbReference>
<sequence length="344" mass="39305">MEDVLTLANKDDTYDALFGIRRRDKYGELSKNLFRVQEELRIRQNSKRRTKYRGTFIQRMSQRIHNFTNGIRDWSWRTWLKLLFIFFIIVAAVLCFVFLRRYIVFYMSFFLEWVRDQGIYGALTFIGVYAISTVFFVPGTILTIAAGFIYGIMRGFPIISVGSLLGASMSFLLGRSLLRGPIKRRIQQNPKFNAIDKAIAVDGWKVVLLLRLTPLLPFNLLNYALALTSVTFSAYVQASWVGMTPGIILFLYIGTTVMDFADIITNKASENSLGMRIALLLSSGVLIICIFSFLLVVARRAINNYIKDGLCEGTGYVFETNDGNFIPRQKDEEESVAWVSTRQN</sequence>
<reference evidence="8 9" key="1">
    <citation type="submission" date="2024-03" db="EMBL/GenBank/DDBJ databases">
        <title>The Acrasis kona genome and developmental transcriptomes reveal deep origins of eukaryotic multicellular pathways.</title>
        <authorList>
            <person name="Sheikh S."/>
            <person name="Fu C.-J."/>
            <person name="Brown M.W."/>
            <person name="Baldauf S.L."/>
        </authorList>
    </citation>
    <scope>NUCLEOTIDE SEQUENCE [LARGE SCALE GENOMIC DNA]</scope>
    <source>
        <strain evidence="8 9">ATCC MYA-3509</strain>
    </source>
</reference>
<dbReference type="Pfam" id="PF09335">
    <property type="entry name" value="VTT_dom"/>
    <property type="match status" value="1"/>
</dbReference>
<comment type="subcellular location">
    <subcellularLocation>
        <location evidence="1">Cell membrane</location>
        <topology evidence="1">Multi-pass membrane protein</topology>
    </subcellularLocation>
</comment>
<dbReference type="InterPro" id="IPR032816">
    <property type="entry name" value="VTT_dom"/>
</dbReference>
<evidence type="ECO:0000259" key="7">
    <source>
        <dbReference type="Pfam" id="PF09335"/>
    </source>
</evidence>
<feature type="transmembrane region" description="Helical" evidence="6">
    <location>
        <begin position="246"/>
        <end position="265"/>
    </location>
</feature>
<feature type="transmembrane region" description="Helical" evidence="6">
    <location>
        <begin position="277"/>
        <end position="298"/>
    </location>
</feature>
<keyword evidence="2" id="KW-1003">Cell membrane</keyword>
<evidence type="ECO:0000256" key="4">
    <source>
        <dbReference type="ARBA" id="ARBA00022989"/>
    </source>
</evidence>
<evidence type="ECO:0000256" key="6">
    <source>
        <dbReference type="SAM" id="Phobius"/>
    </source>
</evidence>
<evidence type="ECO:0000256" key="2">
    <source>
        <dbReference type="ARBA" id="ARBA00022475"/>
    </source>
</evidence>
<feature type="domain" description="VTT" evidence="7">
    <location>
        <begin position="137"/>
        <end position="255"/>
    </location>
</feature>
<dbReference type="AlphaFoldDB" id="A0AAW2Z0S9"/>
<accession>A0AAW2Z0S9</accession>
<evidence type="ECO:0000256" key="5">
    <source>
        <dbReference type="ARBA" id="ARBA00023136"/>
    </source>
</evidence>
<dbReference type="Proteomes" id="UP001431209">
    <property type="component" value="Unassembled WGS sequence"/>
</dbReference>
<feature type="transmembrane region" description="Helical" evidence="6">
    <location>
        <begin position="119"/>
        <end position="152"/>
    </location>
</feature>